<dbReference type="RefSeq" id="WP_203755088.1">
    <property type="nucleotide sequence ID" value="NZ_BAAAUC010000064.1"/>
</dbReference>
<organism evidence="1 2">
    <name type="scientific">Actinoplanes cyaneus</name>
    <dbReference type="NCBI Taxonomy" id="52696"/>
    <lineage>
        <taxon>Bacteria</taxon>
        <taxon>Bacillati</taxon>
        <taxon>Actinomycetota</taxon>
        <taxon>Actinomycetes</taxon>
        <taxon>Micromonosporales</taxon>
        <taxon>Micromonosporaceae</taxon>
        <taxon>Actinoplanes</taxon>
    </lineage>
</organism>
<gene>
    <name evidence="1" type="ORF">Acy02nite_86760</name>
</gene>
<accession>A0A919IZ68</accession>
<sequence>MASSLATATDSQLIIDTLDDLAMQTWNKILVAPARGLTFGEESITDHNLFELDRKFLAN</sequence>
<keyword evidence="2" id="KW-1185">Reference proteome</keyword>
<dbReference type="EMBL" id="BOMH01000082">
    <property type="protein sequence ID" value="GID70795.1"/>
    <property type="molecule type" value="Genomic_DNA"/>
</dbReference>
<evidence type="ECO:0000313" key="1">
    <source>
        <dbReference type="EMBL" id="GID70795.1"/>
    </source>
</evidence>
<dbReference type="Proteomes" id="UP000619479">
    <property type="component" value="Unassembled WGS sequence"/>
</dbReference>
<reference evidence="1" key="1">
    <citation type="submission" date="2021-01" db="EMBL/GenBank/DDBJ databases">
        <title>Whole genome shotgun sequence of Actinoplanes cyaneus NBRC 14990.</title>
        <authorList>
            <person name="Komaki H."/>
            <person name="Tamura T."/>
        </authorList>
    </citation>
    <scope>NUCLEOTIDE SEQUENCE</scope>
    <source>
        <strain evidence="1">NBRC 14990</strain>
    </source>
</reference>
<comment type="caution">
    <text evidence="1">The sequence shown here is derived from an EMBL/GenBank/DDBJ whole genome shotgun (WGS) entry which is preliminary data.</text>
</comment>
<proteinExistence type="predicted"/>
<protein>
    <submittedName>
        <fullName evidence="1">Uncharacterized protein</fullName>
    </submittedName>
</protein>
<evidence type="ECO:0000313" key="2">
    <source>
        <dbReference type="Proteomes" id="UP000619479"/>
    </source>
</evidence>
<name>A0A919IZ68_9ACTN</name>
<dbReference type="AlphaFoldDB" id="A0A919IZ68"/>